<dbReference type="Gene3D" id="1.25.40.20">
    <property type="entry name" value="Ankyrin repeat-containing domain"/>
    <property type="match status" value="1"/>
</dbReference>
<dbReference type="GO" id="GO:0007080">
    <property type="term" value="P:mitotic metaphase chromosome alignment"/>
    <property type="evidence" value="ECO:0007669"/>
    <property type="project" value="TreeGrafter"/>
</dbReference>
<dbReference type="GO" id="GO:0060236">
    <property type="term" value="P:regulation of mitotic spindle organization"/>
    <property type="evidence" value="ECO:0007669"/>
    <property type="project" value="TreeGrafter"/>
</dbReference>
<dbReference type="PANTHER" id="PTHR24160">
    <property type="entry name" value="ANKYRIN REPEAT DOMAIN-CONTAINING PROTEIN 53"/>
    <property type="match status" value="1"/>
</dbReference>
<feature type="repeat" description="ANK" evidence="1">
    <location>
        <begin position="66"/>
        <end position="89"/>
    </location>
</feature>
<reference evidence="3" key="1">
    <citation type="submission" date="2022-12" db="EMBL/GenBank/DDBJ databases">
        <authorList>
            <person name="Alioto T."/>
            <person name="Alioto T."/>
            <person name="Gomez Garrido J."/>
        </authorList>
    </citation>
    <scope>NUCLEOTIDE SEQUENCE</scope>
</reference>
<evidence type="ECO:0000313" key="4">
    <source>
        <dbReference type="Proteomes" id="UP001178461"/>
    </source>
</evidence>
<sequence>MARPKSGPEAHGRLGASPSLLPRKFSKQAPARVLSKDSQYAASSGQVHWLKICIQKAESPTQADINGFSALHTAALYGRLDCIQMLVEKFKVDVNLASLTGWRPIHLVLSKESRNAALECLQYLIKKQADVNVQNQSGVSPLHKAASEGRENCIWELIKAGADVHIRDYEGQKPIDLCRMWGHRSCAKVVLCLRRCLASAMWKADKAHFVQQVTKLNKIKEACEVQKIEFLKREQMEINLSNKLAFDEWLAKKHLPPPPARIVRCLDTKRKSVLPLRGTRKKTSPILSFEEIVPLRVDDTYQVRKDRRCRPWNVSTNLASLPATCISRPETVRLGIHPDPPAEHDFTSYLFLYKNGYGDPEIQVDGIGKILDMPDLPFEVLKKSLYPDTRATRLDVPGDLRPQHIFGLQHRRRPGPEHRWTDQMALSLRQTVDPALLGTLKAHLATYSDPQVLFPRLESASTSSKDISSSSSTQSKGSSHQDSPVG</sequence>
<keyword evidence="4" id="KW-1185">Reference proteome</keyword>
<dbReference type="Pfam" id="PF12796">
    <property type="entry name" value="Ank_2"/>
    <property type="match status" value="2"/>
</dbReference>
<feature type="region of interest" description="Disordered" evidence="2">
    <location>
        <begin position="1"/>
        <end position="21"/>
    </location>
</feature>
<accession>A0AA35KVA5</accession>
<evidence type="ECO:0000256" key="2">
    <source>
        <dbReference type="SAM" id="MobiDB-lite"/>
    </source>
</evidence>
<dbReference type="EMBL" id="OX395134">
    <property type="protein sequence ID" value="CAI5784970.1"/>
    <property type="molecule type" value="Genomic_DNA"/>
</dbReference>
<dbReference type="SUPFAM" id="SSF48403">
    <property type="entry name" value="Ankyrin repeat"/>
    <property type="match status" value="1"/>
</dbReference>
<dbReference type="GO" id="GO:0031116">
    <property type="term" value="P:positive regulation of microtubule polymerization"/>
    <property type="evidence" value="ECO:0007669"/>
    <property type="project" value="TreeGrafter"/>
</dbReference>
<feature type="repeat" description="ANK" evidence="1">
    <location>
        <begin position="100"/>
        <end position="136"/>
    </location>
</feature>
<organism evidence="3 4">
    <name type="scientific">Podarcis lilfordi</name>
    <name type="common">Lilford's wall lizard</name>
    <dbReference type="NCBI Taxonomy" id="74358"/>
    <lineage>
        <taxon>Eukaryota</taxon>
        <taxon>Metazoa</taxon>
        <taxon>Chordata</taxon>
        <taxon>Craniata</taxon>
        <taxon>Vertebrata</taxon>
        <taxon>Euteleostomi</taxon>
        <taxon>Lepidosauria</taxon>
        <taxon>Squamata</taxon>
        <taxon>Bifurcata</taxon>
        <taxon>Unidentata</taxon>
        <taxon>Episquamata</taxon>
        <taxon>Laterata</taxon>
        <taxon>Lacertibaenia</taxon>
        <taxon>Lacertidae</taxon>
        <taxon>Podarcis</taxon>
    </lineage>
</organism>
<dbReference type="SMART" id="SM00248">
    <property type="entry name" value="ANK"/>
    <property type="match status" value="3"/>
</dbReference>
<feature type="region of interest" description="Disordered" evidence="2">
    <location>
        <begin position="458"/>
        <end position="486"/>
    </location>
</feature>
<dbReference type="Proteomes" id="UP001178461">
    <property type="component" value="Chromosome 9"/>
</dbReference>
<dbReference type="PANTHER" id="PTHR24160:SF1">
    <property type="entry name" value="ANKYRIN REPEAT DOMAIN-CONTAINING PROTEIN 53"/>
    <property type="match status" value="1"/>
</dbReference>
<feature type="compositionally biased region" description="Low complexity" evidence="2">
    <location>
        <begin position="459"/>
        <end position="486"/>
    </location>
</feature>
<dbReference type="AlphaFoldDB" id="A0AA35KVA5"/>
<gene>
    <name evidence="3" type="ORF">PODLI_1B017699</name>
</gene>
<dbReference type="PROSITE" id="PS50088">
    <property type="entry name" value="ANK_REPEAT"/>
    <property type="match status" value="3"/>
</dbReference>
<dbReference type="InterPro" id="IPR042335">
    <property type="entry name" value="ANKRD53"/>
</dbReference>
<evidence type="ECO:0000256" key="1">
    <source>
        <dbReference type="PROSITE-ProRule" id="PRU00023"/>
    </source>
</evidence>
<protein>
    <submittedName>
        <fullName evidence="3">Repeat domain-containing 53</fullName>
    </submittedName>
</protein>
<dbReference type="GO" id="GO:0000922">
    <property type="term" value="C:spindle pole"/>
    <property type="evidence" value="ECO:0007669"/>
    <property type="project" value="TreeGrafter"/>
</dbReference>
<dbReference type="PROSITE" id="PS50297">
    <property type="entry name" value="ANK_REP_REGION"/>
    <property type="match status" value="2"/>
</dbReference>
<evidence type="ECO:0000313" key="3">
    <source>
        <dbReference type="EMBL" id="CAI5784970.1"/>
    </source>
</evidence>
<feature type="compositionally biased region" description="Basic and acidic residues" evidence="2">
    <location>
        <begin position="1"/>
        <end position="12"/>
    </location>
</feature>
<dbReference type="InterPro" id="IPR002110">
    <property type="entry name" value="Ankyrin_rpt"/>
</dbReference>
<keyword evidence="1" id="KW-0040">ANK repeat</keyword>
<proteinExistence type="predicted"/>
<dbReference type="InterPro" id="IPR036770">
    <property type="entry name" value="Ankyrin_rpt-contain_sf"/>
</dbReference>
<feature type="repeat" description="ANK" evidence="1">
    <location>
        <begin position="137"/>
        <end position="169"/>
    </location>
</feature>
<dbReference type="GO" id="GO:1902412">
    <property type="term" value="P:regulation of mitotic cytokinesis"/>
    <property type="evidence" value="ECO:0007669"/>
    <property type="project" value="InterPro"/>
</dbReference>
<name>A0AA35KVA5_9SAUR</name>